<dbReference type="EMBL" id="JAMKPW020000015">
    <property type="protein sequence ID" value="KAK8210356.1"/>
    <property type="molecule type" value="Genomic_DNA"/>
</dbReference>
<evidence type="ECO:0000313" key="1">
    <source>
        <dbReference type="EMBL" id="KAK8210356.1"/>
    </source>
</evidence>
<dbReference type="Proteomes" id="UP001320706">
    <property type="component" value="Unassembled WGS sequence"/>
</dbReference>
<reference evidence="1" key="1">
    <citation type="submission" date="2024-02" db="EMBL/GenBank/DDBJ databases">
        <title>Metagenome Assembled Genome of Zalaria obscura JY119.</title>
        <authorList>
            <person name="Vighnesh L."/>
            <person name="Jagadeeshwari U."/>
            <person name="Venkata Ramana C."/>
            <person name="Sasikala C."/>
        </authorList>
    </citation>
    <scope>NUCLEOTIDE SEQUENCE</scope>
    <source>
        <strain evidence="1">JY119</strain>
    </source>
</reference>
<evidence type="ECO:0000313" key="2">
    <source>
        <dbReference type="Proteomes" id="UP001320706"/>
    </source>
</evidence>
<accession>A0ACC3SEH3</accession>
<keyword evidence="2" id="KW-1185">Reference proteome</keyword>
<protein>
    <submittedName>
        <fullName evidence="1">Protein SOSEKI 1</fullName>
    </submittedName>
</protein>
<sequence length="662" mass="74570">MESGSGNRQRNASISDIAPGSPELQRERGNMMSNTATSGTRDGTGRHGASMALPSHTKRPSEHKARIAFNYMPATSQYSPIEPTSTPEPTRRSEMDIFNDLLLQLEQLSGHEPQDLVRIYENAALLPPITHESLAELDIARIINNPKLRHDVNFDRELHFRPNTDGPRGKQKQRSAEEYWTALAAELKLYLHIGKEILTCNNAADAEYWERMMLASQKRMPGIFETIKEVLKTLVPEKDQTRVMEKLDVPMIMQEIGKGVFDLMDLATWLAKLLKDHCAPMRDEWIDQMVTKTQQGVQEGSQQRIVGGLKELLGILEAMKLVRSEIPPESDHMLISSSQDVANHQIRHLRGLLIEDTVNFQQRYHLHRMTYGRLNISRSLRWFEQETVLLQHKCTSPDQIFTTALLRLLLGDRPVNRFYETFQLDAERLKSLRTDLHNHIHLLICGDVFAASLVPNQTSPQLLAQAQHQLRATLTDIVGESRRFEASLGNIAVEIVRLALQLSGEQDCYNADMVEHAERQLRVDLSVGSMAFRNHANRLVETLGPQLCDSVRQNLKLSVMALHETMMPPVATPLFGLVGAGPVPVKEDQGPLDDVCRRITHLAVLHWHIWSPLVYCAELQQQQDALACDEADPAKRSATNSPVQSENVAHTHTAISVAGVQS</sequence>
<proteinExistence type="predicted"/>
<name>A0ACC3SEH3_9PEZI</name>
<organism evidence="1 2">
    <name type="scientific">Zalaria obscura</name>
    <dbReference type="NCBI Taxonomy" id="2024903"/>
    <lineage>
        <taxon>Eukaryota</taxon>
        <taxon>Fungi</taxon>
        <taxon>Dikarya</taxon>
        <taxon>Ascomycota</taxon>
        <taxon>Pezizomycotina</taxon>
        <taxon>Dothideomycetes</taxon>
        <taxon>Dothideomycetidae</taxon>
        <taxon>Dothideales</taxon>
        <taxon>Zalariaceae</taxon>
        <taxon>Zalaria</taxon>
    </lineage>
</organism>
<gene>
    <name evidence="1" type="primary">SOK1</name>
    <name evidence="1" type="ORF">M8818_003525</name>
</gene>
<comment type="caution">
    <text evidence="1">The sequence shown here is derived from an EMBL/GenBank/DDBJ whole genome shotgun (WGS) entry which is preliminary data.</text>
</comment>